<evidence type="ECO:0000259" key="3">
    <source>
        <dbReference type="SMART" id="SM00642"/>
    </source>
</evidence>
<feature type="domain" description="Glycosyl hydrolase family 13 catalytic" evidence="3">
    <location>
        <begin position="21"/>
        <end position="361"/>
    </location>
</feature>
<accession>A0AAW6CXK4</accession>
<dbReference type="CDD" id="cd11353">
    <property type="entry name" value="AmyAc_euk_bac_CMD_like"/>
    <property type="match status" value="1"/>
</dbReference>
<comment type="caution">
    <text evidence="4">The sequence shown here is derived from an EMBL/GenBank/DDBJ whole genome shotgun (WGS) entry which is preliminary data.</text>
</comment>
<sequence length="449" mass="51448">MCKINKGDFKMSDFTNFAVYHIYPLGFCGCPKTNDYSENTENRLKKIEDAIPHIKEMGFNAIYFGPVFQSVAHGYDTVDYTKIDSRLGTNADFAALCKKLHENGIKIILDGVFNHVGRDFTKFVEVRNGNNSYRDWFHINDGNSCYNDGFWYEGWEGHYELVKLNLYNPAVKEYLKEVITGWVKEFDIDGLRLDVAYCLDLNFLKELHGHCKWLKNDFWLMGETLHGDYNRWMNPEMLDSVTNYECYKGLFSSFNDLNMFEIAHSLNRQFGKEQWCLYTGKLLYSFVDNHDVSRIATMLNNKRQLPVIYPLLFTMPGIPGVYYGSEYGIEGDKHNGDDALRVEYNEEKFRAEGIADLTAEITALCNLRTSSKALAHGDYTPLQLLNRQFSFRRDCDGETVVTLLNIDDNPFDFNPGISGEFTDVLTGKKIDLSGSVHLDGCSAVVAVNK</sequence>
<name>A0AAW6CXK4_9FIRM</name>
<dbReference type="EMBL" id="JAQLXW010000011">
    <property type="protein sequence ID" value="MDB8004181.1"/>
    <property type="molecule type" value="Genomic_DNA"/>
</dbReference>
<protein>
    <submittedName>
        <fullName evidence="4">Alpha-amylase family glycosyl hydrolase</fullName>
    </submittedName>
</protein>
<dbReference type="PROSITE" id="PS51257">
    <property type="entry name" value="PROKAR_LIPOPROTEIN"/>
    <property type="match status" value="1"/>
</dbReference>
<organism evidence="4 5">
    <name type="scientific">[Eubacterium] siraeum</name>
    <dbReference type="NCBI Taxonomy" id="39492"/>
    <lineage>
        <taxon>Bacteria</taxon>
        <taxon>Bacillati</taxon>
        <taxon>Bacillota</taxon>
        <taxon>Clostridia</taxon>
        <taxon>Eubacteriales</taxon>
        <taxon>Oscillospiraceae</taxon>
        <taxon>Oscillospiraceae incertae sedis</taxon>
    </lineage>
</organism>
<evidence type="ECO:0000313" key="4">
    <source>
        <dbReference type="EMBL" id="MDB8004181.1"/>
    </source>
</evidence>
<dbReference type="InterPro" id="IPR017853">
    <property type="entry name" value="GH"/>
</dbReference>
<evidence type="ECO:0000256" key="2">
    <source>
        <dbReference type="ARBA" id="ARBA00023295"/>
    </source>
</evidence>
<evidence type="ECO:0000313" key="5">
    <source>
        <dbReference type="Proteomes" id="UP001210809"/>
    </source>
</evidence>
<dbReference type="GO" id="GO:0016798">
    <property type="term" value="F:hydrolase activity, acting on glycosyl bonds"/>
    <property type="evidence" value="ECO:0007669"/>
    <property type="project" value="UniProtKB-KW"/>
</dbReference>
<dbReference type="InterPro" id="IPR045857">
    <property type="entry name" value="O16G_dom_2"/>
</dbReference>
<dbReference type="PANTHER" id="PTHR10357:SF210">
    <property type="entry name" value="MALTODEXTRIN GLUCOSIDASE"/>
    <property type="match status" value="1"/>
</dbReference>
<dbReference type="SUPFAM" id="SSF51445">
    <property type="entry name" value="(Trans)glycosidases"/>
    <property type="match status" value="1"/>
</dbReference>
<gene>
    <name evidence="4" type="ORF">PNE09_08895</name>
</gene>
<dbReference type="AlphaFoldDB" id="A0AAW6CXK4"/>
<reference evidence="4" key="1">
    <citation type="submission" date="2023-01" db="EMBL/GenBank/DDBJ databases">
        <title>Human gut microbiome strain richness.</title>
        <authorList>
            <person name="Chen-Liaw A."/>
        </authorList>
    </citation>
    <scope>NUCLEOTIDE SEQUENCE</scope>
    <source>
        <strain evidence="4">1001283st1_G1_1001283B150217_161031</strain>
    </source>
</reference>
<dbReference type="Pfam" id="PF00128">
    <property type="entry name" value="Alpha-amylase"/>
    <property type="match status" value="1"/>
</dbReference>
<dbReference type="Gene3D" id="3.20.20.80">
    <property type="entry name" value="Glycosidases"/>
    <property type="match status" value="1"/>
</dbReference>
<keyword evidence="1 4" id="KW-0378">Hydrolase</keyword>
<dbReference type="Proteomes" id="UP001210809">
    <property type="component" value="Unassembled WGS sequence"/>
</dbReference>
<proteinExistence type="predicted"/>
<dbReference type="SUPFAM" id="SSF51011">
    <property type="entry name" value="Glycosyl hydrolase domain"/>
    <property type="match status" value="1"/>
</dbReference>
<dbReference type="PANTHER" id="PTHR10357">
    <property type="entry name" value="ALPHA-AMYLASE FAMILY MEMBER"/>
    <property type="match status" value="1"/>
</dbReference>
<dbReference type="Gene3D" id="3.90.400.10">
    <property type="entry name" value="Oligo-1,6-glucosidase, Domain 2"/>
    <property type="match status" value="1"/>
</dbReference>
<dbReference type="GO" id="GO:0005975">
    <property type="term" value="P:carbohydrate metabolic process"/>
    <property type="evidence" value="ECO:0007669"/>
    <property type="project" value="InterPro"/>
</dbReference>
<dbReference type="InterPro" id="IPR006047">
    <property type="entry name" value="GH13_cat_dom"/>
</dbReference>
<evidence type="ECO:0000256" key="1">
    <source>
        <dbReference type="ARBA" id="ARBA00022801"/>
    </source>
</evidence>
<dbReference type="SMART" id="SM00642">
    <property type="entry name" value="Aamy"/>
    <property type="match status" value="1"/>
</dbReference>
<keyword evidence="2" id="KW-0326">Glycosidase</keyword>